<protein>
    <submittedName>
        <fullName evidence="2">Uncharacterized protein</fullName>
    </submittedName>
</protein>
<keyword evidence="1" id="KW-0732">Signal</keyword>
<dbReference type="EMBL" id="DSFP01000035">
    <property type="protein sequence ID" value="HEW45907.1"/>
    <property type="molecule type" value="Genomic_DNA"/>
</dbReference>
<organism evidence="2">
    <name type="scientific">Hydrogenobacter sp</name>
    <dbReference type="NCBI Taxonomy" id="2152829"/>
    <lineage>
        <taxon>Bacteria</taxon>
        <taxon>Pseudomonadati</taxon>
        <taxon>Aquificota</taxon>
        <taxon>Aquificia</taxon>
        <taxon>Aquificales</taxon>
        <taxon>Aquificaceae</taxon>
        <taxon>Hydrogenobacter</taxon>
    </lineage>
</organism>
<feature type="chain" id="PRO_5028395169" evidence="1">
    <location>
        <begin position="17"/>
        <end position="162"/>
    </location>
</feature>
<name>A0A7C2ZHY5_9AQUI</name>
<dbReference type="PANTHER" id="PTHR37691">
    <property type="entry name" value="BLR3518 PROTEIN"/>
    <property type="match status" value="1"/>
</dbReference>
<comment type="caution">
    <text evidence="2">The sequence shown here is derived from an EMBL/GenBank/DDBJ whole genome shotgun (WGS) entry which is preliminary data.</text>
</comment>
<dbReference type="Pfam" id="PF02635">
    <property type="entry name" value="DsrE"/>
    <property type="match status" value="1"/>
</dbReference>
<dbReference type="PANTHER" id="PTHR37691:SF1">
    <property type="entry name" value="BLR3518 PROTEIN"/>
    <property type="match status" value="1"/>
</dbReference>
<evidence type="ECO:0000256" key="1">
    <source>
        <dbReference type="SAM" id="SignalP"/>
    </source>
</evidence>
<accession>A0A7C2ZHY5</accession>
<sequence>MRKILFILLLFSLSFAQPHGKFVQTPYQKPFKVVYEFFFDHPEKLRPALGWISNVIYVLTNPPYNFSPEDIDIVVVSHGRELPVFAMKNKDQYTDIVERMENLSMYGIKFKVCKMAAEQIYGLSEKDFYPFVELVPSAITEIIHLQLQGYALMIPQVFEIRR</sequence>
<dbReference type="SUPFAM" id="SSF75169">
    <property type="entry name" value="DsrEFH-like"/>
    <property type="match status" value="1"/>
</dbReference>
<dbReference type="InterPro" id="IPR003787">
    <property type="entry name" value="Sulphur_relay_DsrE/F-like"/>
</dbReference>
<evidence type="ECO:0000313" key="2">
    <source>
        <dbReference type="EMBL" id="HEW45907.1"/>
    </source>
</evidence>
<proteinExistence type="predicted"/>
<dbReference type="AlphaFoldDB" id="A0A7C2ZHY5"/>
<dbReference type="InterPro" id="IPR027396">
    <property type="entry name" value="DsrEFH-like"/>
</dbReference>
<feature type="signal peptide" evidence="1">
    <location>
        <begin position="1"/>
        <end position="16"/>
    </location>
</feature>
<dbReference type="Gene3D" id="3.40.1260.10">
    <property type="entry name" value="DsrEFH-like"/>
    <property type="match status" value="1"/>
</dbReference>
<gene>
    <name evidence="2" type="ORF">ENO47_04450</name>
</gene>
<reference evidence="2" key="1">
    <citation type="journal article" date="2020" name="mSystems">
        <title>Genome- and Community-Level Interaction Insights into Carbon Utilization and Element Cycling Functions of Hydrothermarchaeota in Hydrothermal Sediment.</title>
        <authorList>
            <person name="Zhou Z."/>
            <person name="Liu Y."/>
            <person name="Xu W."/>
            <person name="Pan J."/>
            <person name="Luo Z.H."/>
            <person name="Li M."/>
        </authorList>
    </citation>
    <scope>NUCLEOTIDE SEQUENCE [LARGE SCALE GENOMIC DNA]</scope>
    <source>
        <strain evidence="2">SpSt-132</strain>
    </source>
</reference>